<comment type="similarity">
    <text evidence="2">Belongs to the bacterial solute-binding protein SsuA/TauA family.</text>
</comment>
<evidence type="ECO:0000256" key="3">
    <source>
        <dbReference type="ARBA" id="ARBA00022729"/>
    </source>
</evidence>
<gene>
    <name evidence="5" type="ORF">D0867_11353</name>
</gene>
<protein>
    <recommendedName>
        <fullName evidence="4">Ca3427-like PBP 2 domain-containing protein</fullName>
    </recommendedName>
</protein>
<dbReference type="Proteomes" id="UP000271337">
    <property type="component" value="Unassembled WGS sequence"/>
</dbReference>
<comment type="caution">
    <text evidence="5">The sequence shown here is derived from an EMBL/GenBank/DDBJ whole genome shotgun (WGS) entry which is preliminary data.</text>
</comment>
<sequence>MLSFVSLLSSESQSAFPFHTTLIVRHPAMFARSTATKATQSLRAFSTSSTMAQKLRIGYVPEHFSTPLHFAQKHYRLDAELIPEPLGTGALTSRLKSADSDDNTIDVAIGLTEGFVSDLGKSKAAGKEQGFGLVGTYVESPLCWAISTGAQRVDVSSVSDLKGKKVGVSRIGSGSYVMSFVLADQQGWLQQGGGSGQEAAPFGVEVIGDFAALRKAVQEKRAEFFMWEHFTTKHYWDNGELKRIGEIYTPWPSWMIAARSGLTTDKRLDDMAEKINRGRLYYEEHAQEAVEHITSTMRYSKEDAEAWMKTVQFTKDVRGVDPGVVDKTVGLLRKAGVLDEKAGGVENMVSIKRAERAKTS</sequence>
<evidence type="ECO:0000313" key="6">
    <source>
        <dbReference type="Proteomes" id="UP000271337"/>
    </source>
</evidence>
<keyword evidence="3" id="KW-0732">Signal</keyword>
<accession>A0A3M6YF38</accession>
<dbReference type="VEuPathDB" id="FungiDB:BTJ68_08801"/>
<comment type="subcellular location">
    <subcellularLocation>
        <location evidence="1">Periplasm</location>
    </subcellularLocation>
</comment>
<evidence type="ECO:0000259" key="4">
    <source>
        <dbReference type="Pfam" id="PF22384"/>
    </source>
</evidence>
<organism evidence="5 6">
    <name type="scientific">Hortaea werneckii</name>
    <name type="common">Black yeast</name>
    <name type="synonym">Cladosporium werneckii</name>
    <dbReference type="NCBI Taxonomy" id="91943"/>
    <lineage>
        <taxon>Eukaryota</taxon>
        <taxon>Fungi</taxon>
        <taxon>Dikarya</taxon>
        <taxon>Ascomycota</taxon>
        <taxon>Pezizomycotina</taxon>
        <taxon>Dothideomycetes</taxon>
        <taxon>Dothideomycetidae</taxon>
        <taxon>Mycosphaerellales</taxon>
        <taxon>Teratosphaeriaceae</taxon>
        <taxon>Hortaea</taxon>
    </lineage>
</organism>
<dbReference type="AlphaFoldDB" id="A0A3M6YF38"/>
<name>A0A3M6YF38_HORWE</name>
<reference evidence="5 6" key="1">
    <citation type="journal article" date="2018" name="BMC Genomics">
        <title>Genomic evidence for intraspecific hybridization in a clonal and extremely halotolerant yeast.</title>
        <authorList>
            <person name="Gostincar C."/>
            <person name="Stajich J.E."/>
            <person name="Zupancic J."/>
            <person name="Zalar P."/>
            <person name="Gunde-Cimerman N."/>
        </authorList>
    </citation>
    <scope>NUCLEOTIDE SEQUENCE [LARGE SCALE GENOMIC DNA]</scope>
    <source>
        <strain evidence="5 6">EXF-6669</strain>
    </source>
</reference>
<dbReference type="CDD" id="cd13637">
    <property type="entry name" value="PBP2_Ca3427_like"/>
    <property type="match status" value="1"/>
</dbReference>
<proteinExistence type="inferred from homology"/>
<dbReference type="PANTHER" id="PTHR30024">
    <property type="entry name" value="ALIPHATIC SULFONATES-BINDING PROTEIN-RELATED"/>
    <property type="match status" value="1"/>
</dbReference>
<dbReference type="GO" id="GO:0042597">
    <property type="term" value="C:periplasmic space"/>
    <property type="evidence" value="ECO:0007669"/>
    <property type="project" value="UniProtKB-SubCell"/>
</dbReference>
<dbReference type="SUPFAM" id="SSF53850">
    <property type="entry name" value="Periplasmic binding protein-like II"/>
    <property type="match status" value="1"/>
</dbReference>
<feature type="domain" description="Ca3427-like PBP 2" evidence="4">
    <location>
        <begin position="144"/>
        <end position="247"/>
    </location>
</feature>
<dbReference type="Pfam" id="PF22384">
    <property type="entry name" value="PBP2_Ca3427_like"/>
    <property type="match status" value="1"/>
</dbReference>
<evidence type="ECO:0000256" key="1">
    <source>
        <dbReference type="ARBA" id="ARBA00004418"/>
    </source>
</evidence>
<dbReference type="InterPro" id="IPR054364">
    <property type="entry name" value="Ca3427-like_PBP2"/>
</dbReference>
<dbReference type="OrthoDB" id="1363at2759"/>
<dbReference type="PANTHER" id="PTHR30024:SF47">
    <property type="entry name" value="TAURINE-BINDING PERIPLASMIC PROTEIN"/>
    <property type="match status" value="1"/>
</dbReference>
<evidence type="ECO:0000313" key="5">
    <source>
        <dbReference type="EMBL" id="RMY01549.1"/>
    </source>
</evidence>
<dbReference type="Gene3D" id="3.40.190.10">
    <property type="entry name" value="Periplasmic binding protein-like II"/>
    <property type="match status" value="2"/>
</dbReference>
<dbReference type="EMBL" id="QWIL01001591">
    <property type="protein sequence ID" value="RMY01549.1"/>
    <property type="molecule type" value="Genomic_DNA"/>
</dbReference>
<evidence type="ECO:0000256" key="2">
    <source>
        <dbReference type="ARBA" id="ARBA00010742"/>
    </source>
</evidence>